<gene>
    <name evidence="1" type="ORF">BTN50_0596</name>
</gene>
<sequence>MALMEHSESGASYIEGVDITIHEIITVELSASNITDGELLSNVLKQTHHRINAILSDGTYSTKQCYETVRIKRTFHSSHPKK</sequence>
<dbReference type="Proteomes" id="UP000218160">
    <property type="component" value="Chromosome 1"/>
</dbReference>
<reference evidence="2" key="1">
    <citation type="submission" date="2017-04" db="EMBL/GenBank/DDBJ databases">
        <title>Genome evolution of the luminous symbionts of deep sea anglerfish.</title>
        <authorList>
            <person name="Hendry T.A."/>
        </authorList>
    </citation>
    <scope>NUCLEOTIDE SEQUENCE [LARGE SCALE GENOMIC DNA]</scope>
</reference>
<evidence type="ECO:0000313" key="1">
    <source>
        <dbReference type="EMBL" id="ATF09119.1"/>
    </source>
</evidence>
<dbReference type="AlphaFoldDB" id="A0A291B7X2"/>
<organism evidence="1 2">
    <name type="scientific">Candidatus Enterovibrio altilux</name>
    <dbReference type="NCBI Taxonomy" id="1927128"/>
    <lineage>
        <taxon>Bacteria</taxon>
        <taxon>Pseudomonadati</taxon>
        <taxon>Pseudomonadota</taxon>
        <taxon>Gammaproteobacteria</taxon>
        <taxon>Vibrionales</taxon>
        <taxon>Vibrionaceae</taxon>
        <taxon>Enterovibrio</taxon>
    </lineage>
</organism>
<proteinExistence type="predicted"/>
<keyword evidence="2" id="KW-1185">Reference proteome</keyword>
<evidence type="ECO:0000313" key="2">
    <source>
        <dbReference type="Proteomes" id="UP000218160"/>
    </source>
</evidence>
<accession>A0A291B7X2</accession>
<name>A0A291B7X2_9GAMM</name>
<dbReference type="EMBL" id="CP020660">
    <property type="protein sequence ID" value="ATF09119.1"/>
    <property type="molecule type" value="Genomic_DNA"/>
</dbReference>
<dbReference type="KEGG" id="elux:BTN50_0596"/>
<protein>
    <submittedName>
        <fullName evidence="1">Mobile element protein</fullName>
    </submittedName>
</protein>